<dbReference type="AlphaFoldDB" id="A0A3A4B7T9"/>
<keyword evidence="4" id="KW-1185">Reference proteome</keyword>
<sequence length="502" mass="55155">MGDPRGVPGPDPASAARPEPSSRRSKAGAGWVCGTPGEFRALRPTKAKFSWLRPSVLWRSRNDVLAHRFGDPSGRVRRRWVAAQRARGADPDFRIGAHEDASSYSFLVLGDPGEGDASQYAVVPGMLKIGEGTAFAVIASDVVYPTGEGDDYCDKFFRPFSGYRAPIYAVPGNHDWYDGLGGFMRVFCDAPGLPPAKGDGLPPLWRHPAKIDEAKLATARAMRGDPSQRAEQPGPYWVLDTGPLRVVGIDTGITGTLDAEQGDWLRRVSRVAGPKLLITGKPIYDRNAYKPCPIEGGGTVDEIVRDPANGYVAVIGGDIHNYQHYPVNVDGRTIHYVVAGGGGAFMHATHTIRRVDVGGVAEDSFRCYPLRGDSLSFYSQLYARRLRMGWLYIPPDQAALITARQIGNKPVRPIPPGVTITRKARWAARLLGAWPWPFRLPVGTVFQRYVSELSDWDEPPFFKSFLRVSVTPEKVVVSCYAATGCREHELDPPLEDEFEIEL</sequence>
<evidence type="ECO:0000256" key="1">
    <source>
        <dbReference type="SAM" id="MobiDB-lite"/>
    </source>
</evidence>
<accession>A0A3A4B7T9</accession>
<gene>
    <name evidence="3" type="ORF">D5H75_06725</name>
</gene>
<comment type="caution">
    <text evidence="3">The sequence shown here is derived from an EMBL/GenBank/DDBJ whole genome shotgun (WGS) entry which is preliminary data.</text>
</comment>
<evidence type="ECO:0000313" key="3">
    <source>
        <dbReference type="EMBL" id="RJL34627.1"/>
    </source>
</evidence>
<organism evidence="3 4">
    <name type="scientific">Bailinhaonella thermotolerans</name>
    <dbReference type="NCBI Taxonomy" id="1070861"/>
    <lineage>
        <taxon>Bacteria</taxon>
        <taxon>Bacillati</taxon>
        <taxon>Actinomycetota</taxon>
        <taxon>Actinomycetes</taxon>
        <taxon>Streptosporangiales</taxon>
        <taxon>Streptosporangiaceae</taxon>
        <taxon>Bailinhaonella</taxon>
    </lineage>
</organism>
<reference evidence="3 4" key="1">
    <citation type="submission" date="2018-09" db="EMBL/GenBank/DDBJ databases">
        <title>YIM 75507 draft genome.</title>
        <authorList>
            <person name="Tang S."/>
            <person name="Feng Y."/>
        </authorList>
    </citation>
    <scope>NUCLEOTIDE SEQUENCE [LARGE SCALE GENOMIC DNA]</scope>
    <source>
        <strain evidence="3 4">YIM 75507</strain>
    </source>
</reference>
<feature type="region of interest" description="Disordered" evidence="1">
    <location>
        <begin position="1"/>
        <end position="30"/>
    </location>
</feature>
<dbReference type="RefSeq" id="WP_119925926.1">
    <property type="nucleotide sequence ID" value="NZ_QZEY01000002.1"/>
</dbReference>
<dbReference type="SUPFAM" id="SSF56300">
    <property type="entry name" value="Metallo-dependent phosphatases"/>
    <property type="match status" value="1"/>
</dbReference>
<dbReference type="GO" id="GO:0016787">
    <property type="term" value="F:hydrolase activity"/>
    <property type="evidence" value="ECO:0007669"/>
    <property type="project" value="InterPro"/>
</dbReference>
<evidence type="ECO:0000259" key="2">
    <source>
        <dbReference type="Pfam" id="PF00149"/>
    </source>
</evidence>
<dbReference type="PANTHER" id="PTHR34211:SF3">
    <property type="entry name" value="CALCINEURIN-LIKE METALLO-PHOSPHOESTERASE SUPERFAMILY PROTEIN"/>
    <property type="match status" value="1"/>
</dbReference>
<dbReference type="Gene3D" id="3.60.21.10">
    <property type="match status" value="1"/>
</dbReference>
<dbReference type="PANTHER" id="PTHR34211">
    <property type="entry name" value="CALCINEURIN-LIKE METALLO-PHOSPHOESTERASE SUPERFAMILY PROTEIN"/>
    <property type="match status" value="1"/>
</dbReference>
<feature type="domain" description="Calcineurin-like phosphoesterase" evidence="2">
    <location>
        <begin position="105"/>
        <end position="187"/>
    </location>
</feature>
<protein>
    <submittedName>
        <fullName evidence="3">Metallophosphoesterase</fullName>
    </submittedName>
</protein>
<dbReference type="EMBL" id="QZEY01000002">
    <property type="protein sequence ID" value="RJL34627.1"/>
    <property type="molecule type" value="Genomic_DNA"/>
</dbReference>
<proteinExistence type="predicted"/>
<name>A0A3A4B7T9_9ACTN</name>
<dbReference type="InterPro" id="IPR004843">
    <property type="entry name" value="Calcineurin-like_PHP"/>
</dbReference>
<evidence type="ECO:0000313" key="4">
    <source>
        <dbReference type="Proteomes" id="UP000265768"/>
    </source>
</evidence>
<dbReference type="OrthoDB" id="500534at2"/>
<dbReference type="Proteomes" id="UP000265768">
    <property type="component" value="Unassembled WGS sequence"/>
</dbReference>
<dbReference type="Pfam" id="PF00149">
    <property type="entry name" value="Metallophos"/>
    <property type="match status" value="1"/>
</dbReference>
<dbReference type="InterPro" id="IPR029052">
    <property type="entry name" value="Metallo-depent_PP-like"/>
</dbReference>